<dbReference type="HOGENOM" id="CLU_2173228_0_0_1"/>
<evidence type="ECO:0000256" key="1">
    <source>
        <dbReference type="SAM" id="MobiDB-lite"/>
    </source>
</evidence>
<name>G0N7H2_CAEBE</name>
<feature type="compositionally biased region" description="Pro residues" evidence="1">
    <location>
        <begin position="101"/>
        <end position="110"/>
    </location>
</feature>
<keyword evidence="3" id="KW-1185">Reference proteome</keyword>
<dbReference type="Proteomes" id="UP000008068">
    <property type="component" value="Unassembled WGS sequence"/>
</dbReference>
<organism evidence="3">
    <name type="scientific">Caenorhabditis brenneri</name>
    <name type="common">Nematode worm</name>
    <dbReference type="NCBI Taxonomy" id="135651"/>
    <lineage>
        <taxon>Eukaryota</taxon>
        <taxon>Metazoa</taxon>
        <taxon>Ecdysozoa</taxon>
        <taxon>Nematoda</taxon>
        <taxon>Chromadorea</taxon>
        <taxon>Rhabditida</taxon>
        <taxon>Rhabditina</taxon>
        <taxon>Rhabditomorpha</taxon>
        <taxon>Rhabditoidea</taxon>
        <taxon>Rhabditidae</taxon>
        <taxon>Peloderinae</taxon>
        <taxon>Caenorhabditis</taxon>
    </lineage>
</organism>
<sequence length="110" mass="12236">MVAPPFYEMGTLPEPSVCLTRSSCVAVEERVSPRFVCQQTVIHTLVLKTPQTMEAQRTTQKDYELAAARAQEPPRATVSPGAPHRAQRAVPTRPLREKSTTPPPKPLRFD</sequence>
<dbReference type="EMBL" id="GL379847">
    <property type="protein sequence ID" value="EGT54739.1"/>
    <property type="molecule type" value="Genomic_DNA"/>
</dbReference>
<feature type="region of interest" description="Disordered" evidence="1">
    <location>
        <begin position="53"/>
        <end position="110"/>
    </location>
</feature>
<reference evidence="3" key="1">
    <citation type="submission" date="2011-07" db="EMBL/GenBank/DDBJ databases">
        <authorList>
            <consortium name="Caenorhabditis brenneri Sequencing and Analysis Consortium"/>
            <person name="Wilson R.K."/>
        </authorList>
    </citation>
    <scope>NUCLEOTIDE SEQUENCE [LARGE SCALE GENOMIC DNA]</scope>
    <source>
        <strain evidence="3">PB2801</strain>
    </source>
</reference>
<evidence type="ECO:0000313" key="3">
    <source>
        <dbReference type="Proteomes" id="UP000008068"/>
    </source>
</evidence>
<dbReference type="AlphaFoldDB" id="G0N7H2"/>
<gene>
    <name evidence="2" type="ORF">CAEBREN_00514</name>
</gene>
<evidence type="ECO:0000313" key="2">
    <source>
        <dbReference type="EMBL" id="EGT54739.1"/>
    </source>
</evidence>
<proteinExistence type="predicted"/>
<dbReference type="InParanoid" id="G0N7H2"/>
<accession>G0N7H2</accession>
<protein>
    <submittedName>
        <fullName evidence="2">Uncharacterized protein</fullName>
    </submittedName>
</protein>